<keyword evidence="1" id="KW-0812">Transmembrane</keyword>
<sequence length="196" mass="21473">MYVSDENMHFTQPGTPIRLEVQVLVCTLATSLERVPVPFYTMDNVARYVSVQLTSAKRSWDEHGLARVDPLSFLLGSAVTVLCVLMEPVARALVGGVLVGVLTLVKYAVLITAIGLCGYVLTVQKHEAPAAGPTPNPADRSSHEKAVREQFLQGAAPVEDDFEVVGYNELQVHPERPPKAVKRESTYEKFVKQARG</sequence>
<feature type="transmembrane region" description="Helical" evidence="1">
    <location>
        <begin position="71"/>
        <end position="90"/>
    </location>
</feature>
<accession>A0A1G4JDF7</accession>
<keyword evidence="1" id="KW-0472">Membrane</keyword>
<feature type="transmembrane region" description="Helical" evidence="1">
    <location>
        <begin position="97"/>
        <end position="121"/>
    </location>
</feature>
<dbReference type="Proteomes" id="UP000190274">
    <property type="component" value="Chromosome E"/>
</dbReference>
<evidence type="ECO:0000256" key="1">
    <source>
        <dbReference type="SAM" id="Phobius"/>
    </source>
</evidence>
<evidence type="ECO:0000313" key="3">
    <source>
        <dbReference type="Proteomes" id="UP000190274"/>
    </source>
</evidence>
<dbReference type="AlphaFoldDB" id="A0A1G4JDF7"/>
<proteinExistence type="predicted"/>
<organism evidence="2 3">
    <name type="scientific">Lachancea dasiensis</name>
    <dbReference type="NCBI Taxonomy" id="1072105"/>
    <lineage>
        <taxon>Eukaryota</taxon>
        <taxon>Fungi</taxon>
        <taxon>Dikarya</taxon>
        <taxon>Ascomycota</taxon>
        <taxon>Saccharomycotina</taxon>
        <taxon>Saccharomycetes</taxon>
        <taxon>Saccharomycetales</taxon>
        <taxon>Saccharomycetaceae</taxon>
        <taxon>Lachancea</taxon>
    </lineage>
</organism>
<reference evidence="3" key="1">
    <citation type="submission" date="2016-03" db="EMBL/GenBank/DDBJ databases">
        <authorList>
            <person name="Devillers H."/>
        </authorList>
    </citation>
    <scope>NUCLEOTIDE SEQUENCE [LARGE SCALE GENOMIC DNA]</scope>
</reference>
<keyword evidence="1" id="KW-1133">Transmembrane helix</keyword>
<name>A0A1G4JDF7_9SACH</name>
<dbReference type="EMBL" id="LT598455">
    <property type="protein sequence ID" value="SCU88194.1"/>
    <property type="molecule type" value="Genomic_DNA"/>
</dbReference>
<dbReference type="OrthoDB" id="4066163at2759"/>
<evidence type="ECO:0000313" key="2">
    <source>
        <dbReference type="EMBL" id="SCU88194.1"/>
    </source>
</evidence>
<keyword evidence="3" id="KW-1185">Reference proteome</keyword>
<protein>
    <submittedName>
        <fullName evidence="2">LADA_0E08746g1_1</fullName>
    </submittedName>
</protein>
<gene>
    <name evidence="2" type="ORF">LADA_0E08746G</name>
</gene>